<comment type="caution">
    <text evidence="2">The sequence shown here is derived from an EMBL/GenBank/DDBJ whole genome shotgun (WGS) entry which is preliminary data.</text>
</comment>
<reference evidence="2" key="1">
    <citation type="submission" date="2019-11" db="EMBL/GenBank/DDBJ databases">
        <title>Acidithiobacillus ferrianus sp. nov.: a facultatively anaerobic and extremely acidophilic chemolithoautotroph.</title>
        <authorList>
            <person name="Norris P.R."/>
            <person name="Falagan C."/>
            <person name="Moya-Beltran A."/>
            <person name="Castro M."/>
            <person name="Quatrini R."/>
            <person name="Johnson D.B."/>
        </authorList>
    </citation>
    <scope>NUCLEOTIDE SEQUENCE [LARGE SCALE GENOMIC DNA]</scope>
    <source>
        <strain evidence="2">MG</strain>
    </source>
</reference>
<gene>
    <name evidence="2" type="ORF">GL267_14785</name>
</gene>
<dbReference type="RefSeq" id="WP_163099297.1">
    <property type="nucleotide sequence ID" value="NZ_CP127523.1"/>
</dbReference>
<dbReference type="AlphaFoldDB" id="A0A845UJ50"/>
<organism evidence="2">
    <name type="scientific">Acidithiobacillus ferrianus</name>
    <dbReference type="NCBI Taxonomy" id="2678518"/>
    <lineage>
        <taxon>Bacteria</taxon>
        <taxon>Pseudomonadati</taxon>
        <taxon>Pseudomonadota</taxon>
        <taxon>Acidithiobacillia</taxon>
        <taxon>Acidithiobacillales</taxon>
        <taxon>Acidithiobacillaceae</taxon>
        <taxon>Acidithiobacillus</taxon>
    </lineage>
</organism>
<feature type="region of interest" description="Disordered" evidence="1">
    <location>
        <begin position="43"/>
        <end position="67"/>
    </location>
</feature>
<dbReference type="EMBL" id="WNJL01000050">
    <property type="protein sequence ID" value="NDU43844.1"/>
    <property type="molecule type" value="Genomic_DNA"/>
</dbReference>
<name>A0A845UJ50_9PROT</name>
<proteinExistence type="predicted"/>
<protein>
    <submittedName>
        <fullName evidence="2">Uncharacterized protein</fullName>
    </submittedName>
</protein>
<evidence type="ECO:0000256" key="1">
    <source>
        <dbReference type="SAM" id="MobiDB-lite"/>
    </source>
</evidence>
<accession>A0A845UJ50</accession>
<sequence>MGQSDLTRVVPLLARVLERRRAFYLAPAVRGRGWLPKLVWRPATRDHSSGTPGRAGFIERSSARGGLPPLNCREYPL</sequence>
<evidence type="ECO:0000313" key="2">
    <source>
        <dbReference type="EMBL" id="NDU43844.1"/>
    </source>
</evidence>